<feature type="non-terminal residue" evidence="2">
    <location>
        <position position="1"/>
    </location>
</feature>
<accession>A0A6A6DJP6</accession>
<proteinExistence type="predicted"/>
<keyword evidence="3" id="KW-1185">Reference proteome</keyword>
<dbReference type="OrthoDB" id="3903104at2759"/>
<evidence type="ECO:0000313" key="2">
    <source>
        <dbReference type="EMBL" id="KAF2178678.1"/>
    </source>
</evidence>
<feature type="domain" description="PiggyBac transposable element-derived protein" evidence="1">
    <location>
        <begin position="3"/>
        <end position="52"/>
    </location>
</feature>
<dbReference type="Pfam" id="PF13843">
    <property type="entry name" value="DDE_Tnp_1_7"/>
    <property type="match status" value="1"/>
</dbReference>
<protein>
    <submittedName>
        <fullName evidence="2">Pea pathogenicity protein</fullName>
    </submittedName>
</protein>
<organism evidence="2 3">
    <name type="scientific">Zopfia rhizophila CBS 207.26</name>
    <dbReference type="NCBI Taxonomy" id="1314779"/>
    <lineage>
        <taxon>Eukaryota</taxon>
        <taxon>Fungi</taxon>
        <taxon>Dikarya</taxon>
        <taxon>Ascomycota</taxon>
        <taxon>Pezizomycotina</taxon>
        <taxon>Dothideomycetes</taxon>
        <taxon>Dothideomycetes incertae sedis</taxon>
        <taxon>Zopfiaceae</taxon>
        <taxon>Zopfia</taxon>
    </lineage>
</organism>
<dbReference type="AlphaFoldDB" id="A0A6A6DJP6"/>
<evidence type="ECO:0000259" key="1">
    <source>
        <dbReference type="Pfam" id="PF13843"/>
    </source>
</evidence>
<dbReference type="Proteomes" id="UP000800200">
    <property type="component" value="Unassembled WGS sequence"/>
</dbReference>
<dbReference type="InterPro" id="IPR029526">
    <property type="entry name" value="PGBD"/>
</dbReference>
<name>A0A6A6DJP6_9PEZI</name>
<sequence>SWKYYTPGTHLAVDESIKRFTSRAKETVNIPSKPTLEGFKMWVLANKGYVIN</sequence>
<evidence type="ECO:0000313" key="3">
    <source>
        <dbReference type="Proteomes" id="UP000800200"/>
    </source>
</evidence>
<gene>
    <name evidence="2" type="ORF">K469DRAFT_599101</name>
</gene>
<dbReference type="EMBL" id="ML994674">
    <property type="protein sequence ID" value="KAF2178678.1"/>
    <property type="molecule type" value="Genomic_DNA"/>
</dbReference>
<reference evidence="2" key="1">
    <citation type="journal article" date="2020" name="Stud. Mycol.">
        <title>101 Dothideomycetes genomes: a test case for predicting lifestyles and emergence of pathogens.</title>
        <authorList>
            <person name="Haridas S."/>
            <person name="Albert R."/>
            <person name="Binder M."/>
            <person name="Bloem J."/>
            <person name="Labutti K."/>
            <person name="Salamov A."/>
            <person name="Andreopoulos B."/>
            <person name="Baker S."/>
            <person name="Barry K."/>
            <person name="Bills G."/>
            <person name="Bluhm B."/>
            <person name="Cannon C."/>
            <person name="Castanera R."/>
            <person name="Culley D."/>
            <person name="Daum C."/>
            <person name="Ezra D."/>
            <person name="Gonzalez J."/>
            <person name="Henrissat B."/>
            <person name="Kuo A."/>
            <person name="Liang C."/>
            <person name="Lipzen A."/>
            <person name="Lutzoni F."/>
            <person name="Magnuson J."/>
            <person name="Mondo S."/>
            <person name="Nolan M."/>
            <person name="Ohm R."/>
            <person name="Pangilinan J."/>
            <person name="Park H.-J."/>
            <person name="Ramirez L."/>
            <person name="Alfaro M."/>
            <person name="Sun H."/>
            <person name="Tritt A."/>
            <person name="Yoshinaga Y."/>
            <person name="Zwiers L.-H."/>
            <person name="Turgeon B."/>
            <person name="Goodwin S."/>
            <person name="Spatafora J."/>
            <person name="Crous P."/>
            <person name="Grigoriev I."/>
        </authorList>
    </citation>
    <scope>NUCLEOTIDE SEQUENCE</scope>
    <source>
        <strain evidence="2">CBS 207.26</strain>
    </source>
</reference>